<proteinExistence type="predicted"/>
<dbReference type="InterPro" id="IPR044974">
    <property type="entry name" value="Disease_R_plants"/>
</dbReference>
<dbReference type="SUPFAM" id="SSF52540">
    <property type="entry name" value="P-loop containing nucleoside triphosphate hydrolases"/>
    <property type="match status" value="1"/>
</dbReference>
<dbReference type="Pfam" id="PF00931">
    <property type="entry name" value="NB-ARC"/>
    <property type="match status" value="1"/>
</dbReference>
<keyword evidence="3" id="KW-1185">Reference proteome</keyword>
<reference evidence="2" key="1">
    <citation type="submission" date="2020-05" db="EMBL/GenBank/DDBJ databases">
        <title>WGS assembly of Panicum virgatum.</title>
        <authorList>
            <person name="Lovell J.T."/>
            <person name="Jenkins J."/>
            <person name="Shu S."/>
            <person name="Juenger T.E."/>
            <person name="Schmutz J."/>
        </authorList>
    </citation>
    <scope>NUCLEOTIDE SEQUENCE</scope>
    <source>
        <strain evidence="2">AP13</strain>
    </source>
</reference>
<protein>
    <recommendedName>
        <fullName evidence="1">NB-ARC domain-containing protein</fullName>
    </recommendedName>
</protein>
<evidence type="ECO:0000313" key="2">
    <source>
        <dbReference type="EMBL" id="KAG2585393.1"/>
    </source>
</evidence>
<dbReference type="AlphaFoldDB" id="A0A8T0RKW7"/>
<evidence type="ECO:0000259" key="1">
    <source>
        <dbReference type="Pfam" id="PF00931"/>
    </source>
</evidence>
<dbReference type="EMBL" id="CM029047">
    <property type="protein sequence ID" value="KAG2585393.1"/>
    <property type="molecule type" value="Genomic_DNA"/>
</dbReference>
<name>A0A8T0RKW7_PANVG</name>
<sequence>MGGIGKTVLVKEVYQSQELISCMFDKRACVIITRPFVLEEFLKSLVMQLNTKSFLSTQDTEAYNKKESIDFWRGTGKTIESMRVEELINELTKLLERKRCLIVLDDLSSTMEWDLIIRVLPTLEDMSRIIVTTREENIAKHCSKKQENIMLKVLEDNDALDLFTKKRYLRKLRDLISILN</sequence>
<dbReference type="Proteomes" id="UP000823388">
    <property type="component" value="Chromosome 6K"/>
</dbReference>
<accession>A0A8T0RKW7</accession>
<feature type="domain" description="NB-ARC" evidence="1">
    <location>
        <begin position="1"/>
        <end position="167"/>
    </location>
</feature>
<dbReference type="GO" id="GO:0098542">
    <property type="term" value="P:defense response to other organism"/>
    <property type="evidence" value="ECO:0007669"/>
    <property type="project" value="TreeGrafter"/>
</dbReference>
<dbReference type="PANTHER" id="PTHR23155">
    <property type="entry name" value="DISEASE RESISTANCE PROTEIN RP"/>
    <property type="match status" value="1"/>
</dbReference>
<gene>
    <name evidence="2" type="ORF">PVAP13_6KG395406</name>
</gene>
<comment type="caution">
    <text evidence="2">The sequence shown here is derived from an EMBL/GenBank/DDBJ whole genome shotgun (WGS) entry which is preliminary data.</text>
</comment>
<evidence type="ECO:0000313" key="3">
    <source>
        <dbReference type="Proteomes" id="UP000823388"/>
    </source>
</evidence>
<dbReference type="Gene3D" id="3.40.50.300">
    <property type="entry name" value="P-loop containing nucleotide triphosphate hydrolases"/>
    <property type="match status" value="1"/>
</dbReference>
<dbReference type="GO" id="GO:0043531">
    <property type="term" value="F:ADP binding"/>
    <property type="evidence" value="ECO:0007669"/>
    <property type="project" value="InterPro"/>
</dbReference>
<organism evidence="2 3">
    <name type="scientific">Panicum virgatum</name>
    <name type="common">Blackwell switchgrass</name>
    <dbReference type="NCBI Taxonomy" id="38727"/>
    <lineage>
        <taxon>Eukaryota</taxon>
        <taxon>Viridiplantae</taxon>
        <taxon>Streptophyta</taxon>
        <taxon>Embryophyta</taxon>
        <taxon>Tracheophyta</taxon>
        <taxon>Spermatophyta</taxon>
        <taxon>Magnoliopsida</taxon>
        <taxon>Liliopsida</taxon>
        <taxon>Poales</taxon>
        <taxon>Poaceae</taxon>
        <taxon>PACMAD clade</taxon>
        <taxon>Panicoideae</taxon>
        <taxon>Panicodae</taxon>
        <taxon>Paniceae</taxon>
        <taxon>Panicinae</taxon>
        <taxon>Panicum</taxon>
        <taxon>Panicum sect. Hiantes</taxon>
    </lineage>
</organism>
<dbReference type="InterPro" id="IPR002182">
    <property type="entry name" value="NB-ARC"/>
</dbReference>
<dbReference type="InterPro" id="IPR027417">
    <property type="entry name" value="P-loop_NTPase"/>
</dbReference>
<dbReference type="PANTHER" id="PTHR23155:SF1114">
    <property type="entry name" value="OS02G0475500 PROTEIN"/>
    <property type="match status" value="1"/>
</dbReference>